<proteinExistence type="predicted"/>
<comment type="caution">
    <text evidence="1">The sequence shown here is derived from an EMBL/GenBank/DDBJ whole genome shotgun (WGS) entry which is preliminary data.</text>
</comment>
<organism evidence="1 2">
    <name type="scientific">Aeromonas molluscorum 848</name>
    <dbReference type="NCBI Taxonomy" id="1268236"/>
    <lineage>
        <taxon>Bacteria</taxon>
        <taxon>Pseudomonadati</taxon>
        <taxon>Pseudomonadota</taxon>
        <taxon>Gammaproteobacteria</taxon>
        <taxon>Aeromonadales</taxon>
        <taxon>Aeromonadaceae</taxon>
        <taxon>Aeromonas</taxon>
    </lineage>
</organism>
<evidence type="ECO:0000313" key="2">
    <source>
        <dbReference type="Proteomes" id="UP000013526"/>
    </source>
</evidence>
<protein>
    <submittedName>
        <fullName evidence="1">Uncharacterized protein</fullName>
    </submittedName>
</protein>
<gene>
    <name evidence="1" type="ORF">G113_08145</name>
</gene>
<name>R1H4V4_9GAMM</name>
<sequence>MLGFTSQHAIHIARLDQTCLGQSLGQQRNGLLLARAVWFNRICSCANFNMLSLHPLEAAEAATWIALNDNAL</sequence>
<dbReference type="AlphaFoldDB" id="R1H4V4"/>
<keyword evidence="2" id="KW-1185">Reference proteome</keyword>
<evidence type="ECO:0000313" key="1">
    <source>
        <dbReference type="EMBL" id="EOD55566.1"/>
    </source>
</evidence>
<dbReference type="Proteomes" id="UP000013526">
    <property type="component" value="Unassembled WGS sequence"/>
</dbReference>
<reference evidence="1 2" key="1">
    <citation type="journal article" date="2013" name="Genome Announc.">
        <title>Draft Genome Sequence of Aeromonas molluscorum Strain 848TT, Isolated from Bivalve Molluscs.</title>
        <authorList>
            <person name="Spataro N."/>
            <person name="Farfan M."/>
            <person name="Albarral V."/>
            <person name="Sanglas A."/>
            <person name="Loren J.G."/>
            <person name="Fuste M.C."/>
            <person name="Bosch E."/>
        </authorList>
    </citation>
    <scope>NUCLEOTIDE SEQUENCE [LARGE SCALE GENOMIC DNA]</scope>
    <source>
        <strain evidence="1 2">848</strain>
    </source>
</reference>
<accession>R1H4V4</accession>
<dbReference type="EMBL" id="AQGQ01000039">
    <property type="protein sequence ID" value="EOD55566.1"/>
    <property type="molecule type" value="Genomic_DNA"/>
</dbReference>